<dbReference type="SUPFAM" id="SSF50494">
    <property type="entry name" value="Trypsin-like serine proteases"/>
    <property type="match status" value="1"/>
</dbReference>
<dbReference type="Gene3D" id="2.30.42.10">
    <property type="match status" value="1"/>
</dbReference>
<dbReference type="InterPro" id="IPR036034">
    <property type="entry name" value="PDZ_sf"/>
</dbReference>
<dbReference type="CDD" id="cd06779">
    <property type="entry name" value="cpPDZ_Deg_HtrA-like"/>
    <property type="match status" value="1"/>
</dbReference>
<dbReference type="Pfam" id="PF13365">
    <property type="entry name" value="Trypsin_2"/>
    <property type="match status" value="1"/>
</dbReference>
<dbReference type="Gene3D" id="2.40.10.10">
    <property type="entry name" value="Trypsin-like serine proteases"/>
    <property type="match status" value="2"/>
</dbReference>
<dbReference type="SUPFAM" id="SSF50156">
    <property type="entry name" value="PDZ domain-like"/>
    <property type="match status" value="1"/>
</dbReference>
<evidence type="ECO:0000256" key="3">
    <source>
        <dbReference type="ARBA" id="ARBA00022801"/>
    </source>
</evidence>
<dbReference type="Pfam" id="PF13180">
    <property type="entry name" value="PDZ_2"/>
    <property type="match status" value="1"/>
</dbReference>
<evidence type="ECO:0000256" key="4">
    <source>
        <dbReference type="SAM" id="MobiDB-lite"/>
    </source>
</evidence>
<dbReference type="PANTHER" id="PTHR22939">
    <property type="entry name" value="SERINE PROTEASE FAMILY S1C HTRA-RELATED"/>
    <property type="match status" value="1"/>
</dbReference>
<dbReference type="PRINTS" id="PR00834">
    <property type="entry name" value="PROTEASES2C"/>
</dbReference>
<evidence type="ECO:0000256" key="1">
    <source>
        <dbReference type="ARBA" id="ARBA00010541"/>
    </source>
</evidence>
<protein>
    <recommendedName>
        <fullName evidence="6">PDZ domain-containing protein</fullName>
    </recommendedName>
</protein>
<keyword evidence="3" id="KW-0378">Hydrolase</keyword>
<keyword evidence="5" id="KW-1133">Transmembrane helix</keyword>
<feature type="domain" description="PDZ" evidence="6">
    <location>
        <begin position="367"/>
        <end position="438"/>
    </location>
</feature>
<dbReference type="InterPro" id="IPR001478">
    <property type="entry name" value="PDZ"/>
</dbReference>
<dbReference type="GO" id="GO:0004252">
    <property type="term" value="F:serine-type endopeptidase activity"/>
    <property type="evidence" value="ECO:0007669"/>
    <property type="project" value="InterPro"/>
</dbReference>
<keyword evidence="5" id="KW-0812">Transmembrane</keyword>
<proteinExistence type="inferred from homology"/>
<feature type="compositionally biased region" description="Acidic residues" evidence="4">
    <location>
        <begin position="106"/>
        <end position="120"/>
    </location>
</feature>
<evidence type="ECO:0000256" key="5">
    <source>
        <dbReference type="SAM" id="Phobius"/>
    </source>
</evidence>
<evidence type="ECO:0000256" key="2">
    <source>
        <dbReference type="ARBA" id="ARBA00022670"/>
    </source>
</evidence>
<dbReference type="KEGG" id="hsd:SD1D_0209"/>
<dbReference type="InterPro" id="IPR001940">
    <property type="entry name" value="Peptidase_S1C"/>
</dbReference>
<accession>A0A0K8J2N0</accession>
<reference evidence="8" key="1">
    <citation type="submission" date="2015-09" db="EMBL/GenBank/DDBJ databases">
        <authorList>
            <person name="Wibberg D."/>
        </authorList>
    </citation>
    <scope>NUCLEOTIDE SEQUENCE [LARGE SCALE GENOMIC DNA]</scope>
    <source>
        <strain evidence="8">SD1D</strain>
    </source>
</reference>
<dbReference type="InterPro" id="IPR043504">
    <property type="entry name" value="Peptidase_S1_PA_chymotrypsin"/>
</dbReference>
<keyword evidence="2" id="KW-0645">Protease</keyword>
<dbReference type="Proteomes" id="UP000196053">
    <property type="component" value="Chromosome I"/>
</dbReference>
<organism evidence="7 8">
    <name type="scientific">Herbinix luporum</name>
    <dbReference type="NCBI Taxonomy" id="1679721"/>
    <lineage>
        <taxon>Bacteria</taxon>
        <taxon>Bacillati</taxon>
        <taxon>Bacillota</taxon>
        <taxon>Clostridia</taxon>
        <taxon>Lachnospirales</taxon>
        <taxon>Lachnospiraceae</taxon>
        <taxon>Herbinix</taxon>
    </lineage>
</organism>
<gene>
    <name evidence="7" type="ORF">SD1D_0209</name>
</gene>
<dbReference type="RefSeq" id="WP_058257204.1">
    <property type="nucleotide sequence ID" value="NZ_DUPS01000002.1"/>
</dbReference>
<dbReference type="PANTHER" id="PTHR22939:SF129">
    <property type="entry name" value="SERINE PROTEASE HTRA2, MITOCHONDRIAL"/>
    <property type="match status" value="1"/>
</dbReference>
<dbReference type="AlphaFoldDB" id="A0A0K8J2N0"/>
<keyword evidence="8" id="KW-1185">Reference proteome</keyword>
<dbReference type="EMBL" id="LN879430">
    <property type="protein sequence ID" value="CUH91762.1"/>
    <property type="molecule type" value="Genomic_DNA"/>
</dbReference>
<evidence type="ECO:0000313" key="7">
    <source>
        <dbReference type="EMBL" id="CUH91762.1"/>
    </source>
</evidence>
<feature type="region of interest" description="Disordered" evidence="4">
    <location>
        <begin position="64"/>
        <end position="121"/>
    </location>
</feature>
<comment type="similarity">
    <text evidence="1">Belongs to the peptidase S1C family.</text>
</comment>
<evidence type="ECO:0000259" key="6">
    <source>
        <dbReference type="SMART" id="SM00228"/>
    </source>
</evidence>
<dbReference type="InterPro" id="IPR009003">
    <property type="entry name" value="Peptidase_S1_PA"/>
</dbReference>
<dbReference type="OrthoDB" id="1765023at2"/>
<dbReference type="SMART" id="SM00228">
    <property type="entry name" value="PDZ"/>
    <property type="match status" value="1"/>
</dbReference>
<keyword evidence="5" id="KW-0472">Membrane</keyword>
<sequence length="454" mass="50449">MSETNKDHEEFEFIKEQILPKRHKKFKKWLIPFVMTILMAVVFGLVAALTFCFAEPRLYKRMHGDKENPFTIPSSPIPDKKDDKNSSNDNKVDNKDHDGNKNSSENDTEDPDGPVADPDDNQSQVIYKSIDADIEDYVTILSEIKELSNEAARSILTVSCIVEDKDWFDNPIEKKVNTSGIVVKNNGTSLLLLVSLDRVKEANSIKVEISESTSVEAVLHDYESELNLAILAVNAADIPARLLGDIKVANLGESYALTVGSPIIALGNPNGYISSMDIGIITSKGSTISITDNELDLFNTNMTFTKDSDGVIVNFKGEVIGLITRTLKQNINKELSTVLGITRVKPYIERMVNQKSRIYCGIVAENLPESVMLEHNVKSGIYVYEVKTDSPAFNAGIRSGDIILGVGDGFISNMNNFYRVINEYEPGTEVVFKVKRSNTDKEIELKVVIAEKKQ</sequence>
<evidence type="ECO:0000313" key="8">
    <source>
        <dbReference type="Proteomes" id="UP000196053"/>
    </source>
</evidence>
<feature type="transmembrane region" description="Helical" evidence="5">
    <location>
        <begin position="29"/>
        <end position="54"/>
    </location>
</feature>
<name>A0A0K8J2N0_9FIRM</name>
<feature type="compositionally biased region" description="Basic and acidic residues" evidence="4">
    <location>
        <begin position="78"/>
        <end position="100"/>
    </location>
</feature>
<dbReference type="GO" id="GO:0006508">
    <property type="term" value="P:proteolysis"/>
    <property type="evidence" value="ECO:0007669"/>
    <property type="project" value="UniProtKB-KW"/>
</dbReference>